<dbReference type="Proteomes" id="UP000268162">
    <property type="component" value="Unassembled WGS sequence"/>
</dbReference>
<reference evidence="3" key="1">
    <citation type="journal article" date="2018" name="Nat. Microbiol.">
        <title>Leveraging single-cell genomics to expand the fungal tree of life.</title>
        <authorList>
            <person name="Ahrendt S.R."/>
            <person name="Quandt C.A."/>
            <person name="Ciobanu D."/>
            <person name="Clum A."/>
            <person name="Salamov A."/>
            <person name="Andreopoulos B."/>
            <person name="Cheng J.F."/>
            <person name="Woyke T."/>
            <person name="Pelin A."/>
            <person name="Henrissat B."/>
            <person name="Reynolds N.K."/>
            <person name="Benny G.L."/>
            <person name="Smith M.E."/>
            <person name="James T.Y."/>
            <person name="Grigoriev I.V."/>
        </authorList>
    </citation>
    <scope>NUCLEOTIDE SEQUENCE [LARGE SCALE GENOMIC DNA]</scope>
    <source>
        <strain evidence="3">RSA 468</strain>
    </source>
</reference>
<gene>
    <name evidence="2" type="ORF">BJ085DRAFT_34622</name>
</gene>
<protein>
    <submittedName>
        <fullName evidence="2">Uncharacterized protein</fullName>
    </submittedName>
</protein>
<sequence>MAFLYMGILALAFVSVLLSGGRGMKYDVPEYELCDSSCPIDLRLYFSNLWETNKAEGISELLSYQLELSDFKSLLRLMERGFVDWDVPFAKRTVQIYELYESGNRRLFPLLAVTLHKRPDLSFRVFRNFHFRWLTQRATAASTSTETTTTEADPLSSWVHYSRVQAGAALWYADADRYLPEAPHYPPSFDLYDAIDVVYKRLYRNAIILLAREKRVDELGVFVEFAYLQNFRRPIELYAYYFLIAALIQVDQPIPYRFPQDAPEQDKSRLMKCLVDLKRWEKNWRHILPVFGSAQIGQSKTRDRILDCFNYYLPGQKITVIPKGFSYSILYF</sequence>
<dbReference type="AlphaFoldDB" id="A0A4Q0A1F2"/>
<feature type="signal peptide" evidence="1">
    <location>
        <begin position="1"/>
        <end position="23"/>
    </location>
</feature>
<evidence type="ECO:0000313" key="3">
    <source>
        <dbReference type="Proteomes" id="UP000268162"/>
    </source>
</evidence>
<accession>A0A4Q0A1F2</accession>
<evidence type="ECO:0000256" key="1">
    <source>
        <dbReference type="SAM" id="SignalP"/>
    </source>
</evidence>
<feature type="chain" id="PRO_5020981064" evidence="1">
    <location>
        <begin position="24"/>
        <end position="332"/>
    </location>
</feature>
<proteinExistence type="predicted"/>
<evidence type="ECO:0000313" key="2">
    <source>
        <dbReference type="EMBL" id="RKP39864.1"/>
    </source>
</evidence>
<name>A0A4Q0A1F2_9FUNG</name>
<dbReference type="EMBL" id="ML002240">
    <property type="protein sequence ID" value="RKP39864.1"/>
    <property type="molecule type" value="Genomic_DNA"/>
</dbReference>
<keyword evidence="3" id="KW-1185">Reference proteome</keyword>
<organism evidence="2 3">
    <name type="scientific">Dimargaris cristalligena</name>
    <dbReference type="NCBI Taxonomy" id="215637"/>
    <lineage>
        <taxon>Eukaryota</taxon>
        <taxon>Fungi</taxon>
        <taxon>Fungi incertae sedis</taxon>
        <taxon>Zoopagomycota</taxon>
        <taxon>Kickxellomycotina</taxon>
        <taxon>Dimargaritomycetes</taxon>
        <taxon>Dimargaritales</taxon>
        <taxon>Dimargaritaceae</taxon>
        <taxon>Dimargaris</taxon>
    </lineage>
</organism>
<keyword evidence="1" id="KW-0732">Signal</keyword>